<dbReference type="SMART" id="SM00267">
    <property type="entry name" value="GGDEF"/>
    <property type="match status" value="1"/>
</dbReference>
<comment type="caution">
    <text evidence="3">The sequence shown here is derived from an EMBL/GenBank/DDBJ whole genome shotgun (WGS) entry which is preliminary data.</text>
</comment>
<name>A0A7X4HFQ4_9BURK</name>
<proteinExistence type="predicted"/>
<dbReference type="PANTHER" id="PTHR44757:SF2">
    <property type="entry name" value="BIOFILM ARCHITECTURE MAINTENANCE PROTEIN MBAA"/>
    <property type="match status" value="1"/>
</dbReference>
<dbReference type="Gene3D" id="3.20.20.450">
    <property type="entry name" value="EAL domain"/>
    <property type="match status" value="1"/>
</dbReference>
<dbReference type="CDD" id="cd01949">
    <property type="entry name" value="GGDEF"/>
    <property type="match status" value="1"/>
</dbReference>
<dbReference type="PANTHER" id="PTHR44757">
    <property type="entry name" value="DIGUANYLATE CYCLASE DGCP"/>
    <property type="match status" value="1"/>
</dbReference>
<dbReference type="RefSeq" id="WP_161073903.1">
    <property type="nucleotide sequence ID" value="NZ_WWCU01000025.1"/>
</dbReference>
<protein>
    <submittedName>
        <fullName evidence="3">EAL domain-containing protein</fullName>
    </submittedName>
</protein>
<feature type="domain" description="EAL" evidence="1">
    <location>
        <begin position="330"/>
        <end position="588"/>
    </location>
</feature>
<accession>A0A7X4HFQ4</accession>
<dbReference type="InterPro" id="IPR052155">
    <property type="entry name" value="Biofilm_reg_signaling"/>
</dbReference>
<sequence length="588" mass="61951">MTSESDDAYEALIQFLYQAPVGLIQLQQDGSIEMLNPMASQLLMPVSPDGNLANLFDVLQQQAPGLRAQCQAYPYAHGVIADGMRLVLGSAGAAEPGGRGARPEVLALGVLKVDAGRMMAVLVDATAEVQREQRTLARRLDSAARIDTLTKLPNRAAVRELLQRMAARPRAASGDEGALLFINVDRFRQVNHTLGSPVGDQVMVLMAERLRASVRSGARPGGDGNAQGLGEVAARVGGDEFTLVLDGLAGAGVAESIAARLQQTLGKPYRIGLHDISLQFSIGVVYLGAGGAAADDVLRDASVAVAVAKAAGGGQTVLFQPAMREQAARRGGIEAELRSALAQGQLFTVYQPVVGVLPDGAIDRSAGVEALVRWQHPGRGVVGPIEFIEIAEQSGLIDAIGEFVLRAACRDFAAWQNELGARAPRLLAVNLSRAQLGDASLCDKVAAILDASGMQPAQLQLEVTESLAAQGADIQQQLQRLKALGVKLALDDFGTGFSSLSSLHLLPVDTVKIDRSFVSLSDTSHHHEVLIEATVKVARSLGMSTVAEGIETEAQAAVVRRQGCDKGQGYLYSRPLPAAALAAWIQAR</sequence>
<dbReference type="InterPro" id="IPR000160">
    <property type="entry name" value="GGDEF_dom"/>
</dbReference>
<dbReference type="InterPro" id="IPR035919">
    <property type="entry name" value="EAL_sf"/>
</dbReference>
<dbReference type="InterPro" id="IPR043128">
    <property type="entry name" value="Rev_trsase/Diguanyl_cyclase"/>
</dbReference>
<evidence type="ECO:0000259" key="1">
    <source>
        <dbReference type="PROSITE" id="PS50883"/>
    </source>
</evidence>
<keyword evidence="4" id="KW-1185">Reference proteome</keyword>
<dbReference type="PROSITE" id="PS50883">
    <property type="entry name" value="EAL"/>
    <property type="match status" value="1"/>
</dbReference>
<feature type="domain" description="GGDEF" evidence="2">
    <location>
        <begin position="175"/>
        <end position="321"/>
    </location>
</feature>
<dbReference type="EMBL" id="WWCU01000025">
    <property type="protein sequence ID" value="MYN09602.1"/>
    <property type="molecule type" value="Genomic_DNA"/>
</dbReference>
<dbReference type="Gene3D" id="3.30.70.270">
    <property type="match status" value="1"/>
</dbReference>
<dbReference type="SUPFAM" id="SSF141868">
    <property type="entry name" value="EAL domain-like"/>
    <property type="match status" value="1"/>
</dbReference>
<gene>
    <name evidence="3" type="ORF">GTP77_19950</name>
</gene>
<dbReference type="Proteomes" id="UP000450676">
    <property type="component" value="Unassembled WGS sequence"/>
</dbReference>
<dbReference type="Pfam" id="PF00563">
    <property type="entry name" value="EAL"/>
    <property type="match status" value="1"/>
</dbReference>
<organism evidence="3 4">
    <name type="scientific">Pseudoduganella aquatica</name>
    <dbReference type="NCBI Taxonomy" id="2660641"/>
    <lineage>
        <taxon>Bacteria</taxon>
        <taxon>Pseudomonadati</taxon>
        <taxon>Pseudomonadota</taxon>
        <taxon>Betaproteobacteria</taxon>
        <taxon>Burkholderiales</taxon>
        <taxon>Oxalobacteraceae</taxon>
        <taxon>Telluria group</taxon>
        <taxon>Pseudoduganella</taxon>
    </lineage>
</organism>
<dbReference type="AlphaFoldDB" id="A0A7X4HFQ4"/>
<evidence type="ECO:0000313" key="4">
    <source>
        <dbReference type="Proteomes" id="UP000450676"/>
    </source>
</evidence>
<dbReference type="PROSITE" id="PS50887">
    <property type="entry name" value="GGDEF"/>
    <property type="match status" value="1"/>
</dbReference>
<dbReference type="CDD" id="cd01948">
    <property type="entry name" value="EAL"/>
    <property type="match status" value="1"/>
</dbReference>
<dbReference type="SUPFAM" id="SSF55073">
    <property type="entry name" value="Nucleotide cyclase"/>
    <property type="match status" value="1"/>
</dbReference>
<dbReference type="InterPro" id="IPR029787">
    <property type="entry name" value="Nucleotide_cyclase"/>
</dbReference>
<dbReference type="SMART" id="SM00052">
    <property type="entry name" value="EAL"/>
    <property type="match status" value="1"/>
</dbReference>
<dbReference type="InterPro" id="IPR001633">
    <property type="entry name" value="EAL_dom"/>
</dbReference>
<evidence type="ECO:0000259" key="2">
    <source>
        <dbReference type="PROSITE" id="PS50887"/>
    </source>
</evidence>
<evidence type="ECO:0000313" key="3">
    <source>
        <dbReference type="EMBL" id="MYN09602.1"/>
    </source>
</evidence>
<reference evidence="3 4" key="1">
    <citation type="submission" date="2019-12" db="EMBL/GenBank/DDBJ databases">
        <title>Novel species isolated from a subtropical stream in China.</title>
        <authorList>
            <person name="Lu H."/>
        </authorList>
    </citation>
    <scope>NUCLEOTIDE SEQUENCE [LARGE SCALE GENOMIC DNA]</scope>
    <source>
        <strain evidence="3 4">FT127W</strain>
    </source>
</reference>
<dbReference type="NCBIfam" id="TIGR00254">
    <property type="entry name" value="GGDEF"/>
    <property type="match status" value="1"/>
</dbReference>
<dbReference type="Pfam" id="PF00990">
    <property type="entry name" value="GGDEF"/>
    <property type="match status" value="1"/>
</dbReference>